<dbReference type="InterPro" id="IPR009057">
    <property type="entry name" value="Homeodomain-like_sf"/>
</dbReference>
<evidence type="ECO:0000256" key="1">
    <source>
        <dbReference type="ARBA" id="ARBA00023015"/>
    </source>
</evidence>
<keyword evidence="7" id="KW-1185">Reference proteome</keyword>
<evidence type="ECO:0000313" key="7">
    <source>
        <dbReference type="Proteomes" id="UP001597492"/>
    </source>
</evidence>
<dbReference type="Pfam" id="PF13305">
    <property type="entry name" value="TetR_C_33"/>
    <property type="match status" value="1"/>
</dbReference>
<evidence type="ECO:0000256" key="2">
    <source>
        <dbReference type="ARBA" id="ARBA00023125"/>
    </source>
</evidence>
<dbReference type="InterPro" id="IPR001647">
    <property type="entry name" value="HTH_TetR"/>
</dbReference>
<evidence type="ECO:0000256" key="3">
    <source>
        <dbReference type="ARBA" id="ARBA00023163"/>
    </source>
</evidence>
<dbReference type="Proteomes" id="UP001597492">
    <property type="component" value="Unassembled WGS sequence"/>
</dbReference>
<dbReference type="Pfam" id="PF00440">
    <property type="entry name" value="TetR_N"/>
    <property type="match status" value="1"/>
</dbReference>
<dbReference type="PROSITE" id="PS50977">
    <property type="entry name" value="HTH_TETR_2"/>
    <property type="match status" value="1"/>
</dbReference>
<dbReference type="PANTHER" id="PTHR30055">
    <property type="entry name" value="HTH-TYPE TRANSCRIPTIONAL REGULATOR RUTR"/>
    <property type="match status" value="1"/>
</dbReference>
<keyword evidence="3" id="KW-0804">Transcription</keyword>
<dbReference type="InterPro" id="IPR036271">
    <property type="entry name" value="Tet_transcr_reg_TetR-rel_C_sf"/>
</dbReference>
<dbReference type="InterPro" id="IPR025996">
    <property type="entry name" value="MT1864/Rv1816-like_C"/>
</dbReference>
<comment type="caution">
    <text evidence="6">The sequence shown here is derived from an EMBL/GenBank/DDBJ whole genome shotgun (WGS) entry which is preliminary data.</text>
</comment>
<reference evidence="7" key="1">
    <citation type="journal article" date="2019" name="Int. J. Syst. Evol. Microbiol.">
        <title>The Global Catalogue of Microorganisms (GCM) 10K type strain sequencing project: providing services to taxonomists for standard genome sequencing and annotation.</title>
        <authorList>
            <consortium name="The Broad Institute Genomics Platform"/>
            <consortium name="The Broad Institute Genome Sequencing Center for Infectious Disease"/>
            <person name="Wu L."/>
            <person name="Ma J."/>
        </authorList>
    </citation>
    <scope>NUCLEOTIDE SEQUENCE [LARGE SCALE GENOMIC DNA]</scope>
    <source>
        <strain evidence="7">TISTR 1514</strain>
    </source>
</reference>
<keyword evidence="1" id="KW-0805">Transcription regulation</keyword>
<evidence type="ECO:0000313" key="6">
    <source>
        <dbReference type="EMBL" id="MFD2757289.1"/>
    </source>
</evidence>
<evidence type="ECO:0000256" key="4">
    <source>
        <dbReference type="PROSITE-ProRule" id="PRU00335"/>
    </source>
</evidence>
<sequence>MATEQQPTSRAAARAEMMRRIVELGNAQLAEQGVASLSVREIARGLGVVSSAIYRYVRSRDDLLTLLIVDAYTDLGDAVEARIRGVDDPRAAFVALGEAMTDWAIANPERWTLLYGTPVRDYDAPAATTNEQGTRVTRHVLELAARAAAGQDEPATPATTPGMRALLDDVFAEFELESGYATATRAMTAWSGLVGVISAHVFGQLGADARAVGREIIAVQLELLADLVAPTWRNNDR</sequence>
<dbReference type="PANTHER" id="PTHR30055:SF243">
    <property type="entry name" value="HTH-TYPE TRANSCRIPTIONAL REGULATOR RV1816"/>
    <property type="match status" value="1"/>
</dbReference>
<keyword evidence="2 4" id="KW-0238">DNA-binding</keyword>
<dbReference type="RefSeq" id="WP_019617837.1">
    <property type="nucleotide sequence ID" value="NZ_JBHUNE010000003.1"/>
</dbReference>
<protein>
    <submittedName>
        <fullName evidence="6">TetR/AcrR family transcriptional regulator</fullName>
    </submittedName>
</protein>
<gene>
    <name evidence="6" type="ORF">ACFSW7_02715</name>
</gene>
<dbReference type="SUPFAM" id="SSF48498">
    <property type="entry name" value="Tetracyclin repressor-like, C-terminal domain"/>
    <property type="match status" value="1"/>
</dbReference>
<accession>A0ABW5UV49</accession>
<dbReference type="Gene3D" id="1.10.357.10">
    <property type="entry name" value="Tetracycline Repressor, domain 2"/>
    <property type="match status" value="1"/>
</dbReference>
<dbReference type="SUPFAM" id="SSF46689">
    <property type="entry name" value="Homeodomain-like"/>
    <property type="match status" value="1"/>
</dbReference>
<evidence type="ECO:0000259" key="5">
    <source>
        <dbReference type="PROSITE" id="PS50977"/>
    </source>
</evidence>
<name>A0ABW5UV49_9MICO</name>
<feature type="domain" description="HTH tetR-type" evidence="5">
    <location>
        <begin position="15"/>
        <end position="75"/>
    </location>
</feature>
<organism evidence="6 7">
    <name type="scientific">Gulosibacter faecalis</name>
    <dbReference type="NCBI Taxonomy" id="272240"/>
    <lineage>
        <taxon>Bacteria</taxon>
        <taxon>Bacillati</taxon>
        <taxon>Actinomycetota</taxon>
        <taxon>Actinomycetes</taxon>
        <taxon>Micrococcales</taxon>
        <taxon>Microbacteriaceae</taxon>
        <taxon>Gulosibacter</taxon>
    </lineage>
</organism>
<proteinExistence type="predicted"/>
<dbReference type="InterPro" id="IPR050109">
    <property type="entry name" value="HTH-type_TetR-like_transc_reg"/>
</dbReference>
<dbReference type="EMBL" id="JBHUNE010000003">
    <property type="protein sequence ID" value="MFD2757289.1"/>
    <property type="molecule type" value="Genomic_DNA"/>
</dbReference>
<feature type="DNA-binding region" description="H-T-H motif" evidence="4">
    <location>
        <begin position="38"/>
        <end position="57"/>
    </location>
</feature>